<dbReference type="Proteomes" id="UP000614272">
    <property type="component" value="Unassembled WGS sequence"/>
</dbReference>
<proteinExistence type="predicted"/>
<reference evidence="2" key="1">
    <citation type="journal article" date="2019" name="Int. J. Syst. Evol. Microbiol.">
        <title>The Global Catalogue of Microorganisms (GCM) 10K type strain sequencing project: providing services to taxonomists for standard genome sequencing and annotation.</title>
        <authorList>
            <consortium name="The Broad Institute Genomics Platform"/>
            <consortium name="The Broad Institute Genome Sequencing Center for Infectious Disease"/>
            <person name="Wu L."/>
            <person name="Ma J."/>
        </authorList>
    </citation>
    <scope>NUCLEOTIDE SEQUENCE [LARGE SCALE GENOMIC DNA]</scope>
    <source>
        <strain evidence="2">CGMCC 1.12923</strain>
    </source>
</reference>
<protein>
    <submittedName>
        <fullName evidence="1">Uncharacterized protein</fullName>
    </submittedName>
</protein>
<organism evidence="1 2">
    <name type="scientific">Lacimicrobium alkaliphilum</name>
    <dbReference type="NCBI Taxonomy" id="1526571"/>
    <lineage>
        <taxon>Bacteria</taxon>
        <taxon>Pseudomonadati</taxon>
        <taxon>Pseudomonadota</taxon>
        <taxon>Gammaproteobacteria</taxon>
        <taxon>Alteromonadales</taxon>
        <taxon>Alteromonadaceae</taxon>
        <taxon>Lacimicrobium</taxon>
    </lineage>
</organism>
<sequence>MSIKHGGFTSSETGNKGIREGLRLAKECIRSVDPCWVQVSSWEGLAEDQKQYLDNLLHQLQQHPPKAADALLNQQQRQAILSNLTTLKQDISSNASHTLDNQADTLKLTDIQTHKRQFINTISEKIKQTLIHFSDKDVEINTQLVSLQSLPAQQYLNSTQLPLEPASREVLQQALDNINAQQQLFNAQPGYKGVYELVGLNDAAEVIRQKLRTITNNQSQTKA</sequence>
<evidence type="ECO:0000313" key="1">
    <source>
        <dbReference type="EMBL" id="GGD62996.1"/>
    </source>
</evidence>
<keyword evidence="2" id="KW-1185">Reference proteome</keyword>
<evidence type="ECO:0000313" key="2">
    <source>
        <dbReference type="Proteomes" id="UP000614272"/>
    </source>
</evidence>
<comment type="caution">
    <text evidence="1">The sequence shown here is derived from an EMBL/GenBank/DDBJ whole genome shotgun (WGS) entry which is preliminary data.</text>
</comment>
<accession>A0ABQ1R9K7</accession>
<gene>
    <name evidence="1" type="ORF">GCM10011357_17860</name>
</gene>
<dbReference type="EMBL" id="BMGJ01000006">
    <property type="protein sequence ID" value="GGD62996.1"/>
    <property type="molecule type" value="Genomic_DNA"/>
</dbReference>
<name>A0ABQ1R9K7_9ALTE</name>